<dbReference type="InterPro" id="IPR050951">
    <property type="entry name" value="Retrovirus_Pol_polyprotein"/>
</dbReference>
<dbReference type="PROSITE" id="PS50158">
    <property type="entry name" value="ZF_CCHC"/>
    <property type="match status" value="1"/>
</dbReference>
<proteinExistence type="predicted"/>
<dbReference type="PANTHER" id="PTHR37984:SF5">
    <property type="entry name" value="PROTEIN NYNRIN-LIKE"/>
    <property type="match status" value="1"/>
</dbReference>
<gene>
    <name evidence="1" type="ORF">PACLA_8A020679</name>
</gene>
<dbReference type="OrthoDB" id="5987333at2759"/>
<evidence type="ECO:0000313" key="1">
    <source>
        <dbReference type="EMBL" id="CAB4040282.1"/>
    </source>
</evidence>
<comment type="caution">
    <text evidence="1">The sequence shown here is derived from an EMBL/GenBank/DDBJ whole genome shotgun (WGS) entry which is preliminary data.</text>
</comment>
<keyword evidence="2" id="KW-1185">Reference proteome</keyword>
<dbReference type="Proteomes" id="UP001152795">
    <property type="component" value="Unassembled WGS sequence"/>
</dbReference>
<dbReference type="GO" id="GO:0003676">
    <property type="term" value="F:nucleic acid binding"/>
    <property type="evidence" value="ECO:0007669"/>
    <property type="project" value="InterPro"/>
</dbReference>
<name>A0A7D9K4E4_PARCT</name>
<organism evidence="1 2">
    <name type="scientific">Paramuricea clavata</name>
    <name type="common">Red gorgonian</name>
    <name type="synonym">Violescent sea-whip</name>
    <dbReference type="NCBI Taxonomy" id="317549"/>
    <lineage>
        <taxon>Eukaryota</taxon>
        <taxon>Metazoa</taxon>
        <taxon>Cnidaria</taxon>
        <taxon>Anthozoa</taxon>
        <taxon>Octocorallia</taxon>
        <taxon>Malacalcyonacea</taxon>
        <taxon>Plexauridae</taxon>
        <taxon>Paramuricea</taxon>
    </lineage>
</organism>
<dbReference type="CDD" id="cd05481">
    <property type="entry name" value="retropepsin_like_LTR_1"/>
    <property type="match status" value="1"/>
</dbReference>
<dbReference type="InterPro" id="IPR043502">
    <property type="entry name" value="DNA/RNA_pol_sf"/>
</dbReference>
<dbReference type="EMBL" id="CACRXK020026565">
    <property type="protein sequence ID" value="CAB4040282.1"/>
    <property type="molecule type" value="Genomic_DNA"/>
</dbReference>
<dbReference type="SUPFAM" id="SSF56672">
    <property type="entry name" value="DNA/RNA polymerases"/>
    <property type="match status" value="1"/>
</dbReference>
<accession>A0A7D9K4E4</accession>
<dbReference type="Gene3D" id="3.10.10.10">
    <property type="entry name" value="HIV Type 1 Reverse Transcriptase, subunit A, domain 1"/>
    <property type="match status" value="1"/>
</dbReference>
<sequence length="576" mass="65909">MATNLPFPIFKSTGDDKRDMEIFEEDLKDYCTLNNWYDPSKSTEEERWIKTDKAIACLRACLTPSARTVYKYSLGLSEAEQKKPHSVLQALREYYGASIGVSGEWQKFVRLLQQDAESISSWESRIRNQSAQCEYESFEDARPVHIRLSIRTTPSHKDGERAKVTLREVVEVAKTFEATTVTNQLMKTARETQVYEQVNYNNNTKQKQSNRDPCFWCSGQHKQPRQRFCPAYSKRCNKCGTLGHFARACTNAGNVPGSVESRKPYMQRQQQQYANQVEVEDNYVNEELFMTDHDMNKQENANGRKFFAHLTVVETNRSKVVKAQIDSASTCNTIPVNIVHQRFPNIKIEKTKAAIQTYGDQRIQPKGKVTFCCERKGKLHLLDFLVVDVPRGKPPLLSGRDAEILGYLDIHADEIHSVNEVKTDKNSNVHNQKIQNEQLNHQNSECNAQSPASNIQGQESVRQRAQALHKSSKIPQLGELTKEFVLEHCDKVFQPGRGNPLGAPMHIEMDPDIRPVHAPRRRIPVAKVQRVNETLEKLCEERVIVPVTQPTNWLSNMLIKEKPNGNSEYALIQVRQ</sequence>
<dbReference type="InterPro" id="IPR001878">
    <property type="entry name" value="Znf_CCHC"/>
</dbReference>
<reference evidence="1" key="1">
    <citation type="submission" date="2020-04" db="EMBL/GenBank/DDBJ databases">
        <authorList>
            <person name="Alioto T."/>
            <person name="Alioto T."/>
            <person name="Gomez Garrido J."/>
        </authorList>
    </citation>
    <scope>NUCLEOTIDE SEQUENCE</scope>
    <source>
        <strain evidence="1">A484AB</strain>
    </source>
</reference>
<protein>
    <submittedName>
        <fullName evidence="1">Retrovirus-related Pol poly from transposon opus</fullName>
    </submittedName>
</protein>
<evidence type="ECO:0000313" key="2">
    <source>
        <dbReference type="Proteomes" id="UP001152795"/>
    </source>
</evidence>
<dbReference type="PANTHER" id="PTHR37984">
    <property type="entry name" value="PROTEIN CBG26694"/>
    <property type="match status" value="1"/>
</dbReference>
<dbReference type="AlphaFoldDB" id="A0A7D9K4E4"/>
<dbReference type="GO" id="GO:0008270">
    <property type="term" value="F:zinc ion binding"/>
    <property type="evidence" value="ECO:0007669"/>
    <property type="project" value="InterPro"/>
</dbReference>